<dbReference type="PROSITE" id="PS50165">
    <property type="entry name" value="UVRC"/>
    <property type="match status" value="1"/>
</dbReference>
<protein>
    <submittedName>
        <fullName evidence="10">GIY-YIG nuclease family protein</fullName>
    </submittedName>
</protein>
<dbReference type="GO" id="GO:0006289">
    <property type="term" value="P:nucleotide-excision repair"/>
    <property type="evidence" value="ECO:0007669"/>
    <property type="project" value="InterPro"/>
</dbReference>
<evidence type="ECO:0000313" key="10">
    <source>
        <dbReference type="EMBL" id="QHI70415.1"/>
    </source>
</evidence>
<keyword evidence="6" id="KW-0742">SOS response</keyword>
<dbReference type="PROSITE" id="PS50151">
    <property type="entry name" value="UVR"/>
    <property type="match status" value="1"/>
</dbReference>
<dbReference type="InterPro" id="IPR000305">
    <property type="entry name" value="GIY-YIG_endonuc"/>
</dbReference>
<dbReference type="Pfam" id="PF01541">
    <property type="entry name" value="GIY-YIG"/>
    <property type="match status" value="1"/>
</dbReference>
<evidence type="ECO:0000256" key="1">
    <source>
        <dbReference type="ARBA" id="ARBA00022490"/>
    </source>
</evidence>
<dbReference type="GO" id="GO:0009432">
    <property type="term" value="P:SOS response"/>
    <property type="evidence" value="ECO:0007669"/>
    <property type="project" value="UniProtKB-KW"/>
</dbReference>
<evidence type="ECO:0000259" key="9">
    <source>
        <dbReference type="PROSITE" id="PS50165"/>
    </source>
</evidence>
<proteinExistence type="predicted"/>
<dbReference type="InterPro" id="IPR050066">
    <property type="entry name" value="UvrABC_protein_C"/>
</dbReference>
<dbReference type="InterPro" id="IPR038476">
    <property type="entry name" value="UvrC_RNase_H_dom_sf"/>
</dbReference>
<accession>A0A6P1MH58</accession>
<dbReference type="EMBL" id="CP047593">
    <property type="protein sequence ID" value="QHI70415.1"/>
    <property type="molecule type" value="Genomic_DNA"/>
</dbReference>
<feature type="domain" description="UVR" evidence="7">
    <location>
        <begin position="208"/>
        <end position="243"/>
    </location>
</feature>
<dbReference type="Gene3D" id="1.10.150.20">
    <property type="entry name" value="5' to 3' exonuclease, C-terminal subdomain"/>
    <property type="match status" value="1"/>
</dbReference>
<feature type="domain" description="UvrC family homology region profile" evidence="9">
    <location>
        <begin position="234"/>
        <end position="366"/>
    </location>
</feature>
<dbReference type="InterPro" id="IPR036876">
    <property type="entry name" value="UVR_dom_sf"/>
</dbReference>
<keyword evidence="4" id="KW-0267">Excision nuclease</keyword>
<dbReference type="GO" id="GO:0009381">
    <property type="term" value="F:excinuclease ABC activity"/>
    <property type="evidence" value="ECO:0007669"/>
    <property type="project" value="InterPro"/>
</dbReference>
<keyword evidence="1" id="KW-0963">Cytoplasm</keyword>
<dbReference type="Pfam" id="PF14520">
    <property type="entry name" value="HHH_5"/>
    <property type="match status" value="1"/>
</dbReference>
<gene>
    <name evidence="10" type="ORF">GT409_13535</name>
</gene>
<dbReference type="InterPro" id="IPR035901">
    <property type="entry name" value="GIY-YIG_endonuc_sf"/>
</dbReference>
<dbReference type="RefSeq" id="WP_160629592.1">
    <property type="nucleotide sequence ID" value="NZ_CP047593.1"/>
</dbReference>
<organism evidence="10 11">
    <name type="scientific">Tichowtungia aerotolerans</name>
    <dbReference type="NCBI Taxonomy" id="2697043"/>
    <lineage>
        <taxon>Bacteria</taxon>
        <taxon>Pseudomonadati</taxon>
        <taxon>Kiritimatiellota</taxon>
        <taxon>Tichowtungiia</taxon>
        <taxon>Tichowtungiales</taxon>
        <taxon>Tichowtungiaceae</taxon>
        <taxon>Tichowtungia</taxon>
    </lineage>
</organism>
<name>A0A6P1MH58_9BACT</name>
<dbReference type="GO" id="GO:0003677">
    <property type="term" value="F:DNA binding"/>
    <property type="evidence" value="ECO:0007669"/>
    <property type="project" value="InterPro"/>
</dbReference>
<evidence type="ECO:0000256" key="6">
    <source>
        <dbReference type="ARBA" id="ARBA00023236"/>
    </source>
</evidence>
<keyword evidence="5" id="KW-0234">DNA repair</keyword>
<dbReference type="PROSITE" id="PS50164">
    <property type="entry name" value="GIY_YIG"/>
    <property type="match status" value="1"/>
</dbReference>
<dbReference type="GO" id="GO:0009380">
    <property type="term" value="C:excinuclease repair complex"/>
    <property type="evidence" value="ECO:0007669"/>
    <property type="project" value="TreeGrafter"/>
</dbReference>
<dbReference type="Gene3D" id="3.40.1440.10">
    <property type="entry name" value="GIY-YIG endonuclease"/>
    <property type="match status" value="1"/>
</dbReference>
<evidence type="ECO:0000256" key="2">
    <source>
        <dbReference type="ARBA" id="ARBA00022763"/>
    </source>
</evidence>
<dbReference type="KEGG" id="taer:GT409_13535"/>
<dbReference type="InterPro" id="IPR001162">
    <property type="entry name" value="UvrC_RNase_H_dom"/>
</dbReference>
<evidence type="ECO:0000256" key="5">
    <source>
        <dbReference type="ARBA" id="ARBA00023204"/>
    </source>
</evidence>
<dbReference type="Pfam" id="PF08459">
    <property type="entry name" value="UvrC_RNaseH_dom"/>
    <property type="match status" value="1"/>
</dbReference>
<dbReference type="Gene3D" id="3.30.420.340">
    <property type="entry name" value="UvrC, RNAse H endonuclease domain"/>
    <property type="match status" value="1"/>
</dbReference>
<dbReference type="InterPro" id="IPR003583">
    <property type="entry name" value="Hlx-hairpin-Hlx_DNA-bd_motif"/>
</dbReference>
<dbReference type="SMART" id="SM00465">
    <property type="entry name" value="GIYc"/>
    <property type="match status" value="1"/>
</dbReference>
<dbReference type="AlphaFoldDB" id="A0A6P1MH58"/>
<dbReference type="InterPro" id="IPR001943">
    <property type="entry name" value="UVR_dom"/>
</dbReference>
<evidence type="ECO:0000259" key="8">
    <source>
        <dbReference type="PROSITE" id="PS50164"/>
    </source>
</evidence>
<feature type="domain" description="GIY-YIG" evidence="8">
    <location>
        <begin position="16"/>
        <end position="97"/>
    </location>
</feature>
<dbReference type="Proteomes" id="UP000464954">
    <property type="component" value="Chromosome"/>
</dbReference>
<dbReference type="Gene3D" id="4.10.860.10">
    <property type="entry name" value="UVR domain"/>
    <property type="match status" value="1"/>
</dbReference>
<reference evidence="10 11" key="1">
    <citation type="submission" date="2020-01" db="EMBL/GenBank/DDBJ databases">
        <title>Ponticoccus aerotolerans gen. nov., sp. nov., an anaerobic bacterium and proposal of Ponticoccusceae fam. nov., Ponticoccusles ord. nov. and Ponticoccuse classis nov. in the phylum Kiritimatiellaeota.</title>
        <authorList>
            <person name="Zhou L.Y."/>
            <person name="Du Z.J."/>
        </authorList>
    </citation>
    <scope>NUCLEOTIDE SEQUENCE [LARGE SCALE GENOMIC DNA]</scope>
    <source>
        <strain evidence="10 11">S-5007</strain>
    </source>
</reference>
<evidence type="ECO:0000256" key="3">
    <source>
        <dbReference type="ARBA" id="ARBA00022769"/>
    </source>
</evidence>
<keyword evidence="11" id="KW-1185">Reference proteome</keyword>
<sequence length="486" mass="55185">MQWPENIQKKLRELPDEPGVYLMRGREGAIIYVGKAASLRKRVQSYFRESTFRRADPKIRGLIKSIKDFDILVVKSEAEALLTEGKLIKEYKPRYNSFFKDDKRFPMLRIDLHKPFPLFGICRIDKKDGAHYFGPYASAAAARAALEFVEKRFGIRQCRPTVPDADTYKHCNNDIIRHCSAPCVGKVTPEEYRERVETACAFLRGERPEFIKEIRSQMEEAAAEHKFEEAAALRDMMLLLHRAIKERALVRKSDKMRADDAQAGLEELARELQLPKPPRVIECFDISNISGTYAVASMVAAVDGVPTPQRYRRFRIKTVEGSDDPRMMAEAVGRRYSRLQKEGAAFPDLLIVDGGITQLRAARAVLKELGVDLPSVGLAKQFEELVRDEKPTVRLPKDSPARAIVTGLRDEAHRFAISYHRELRNKRIRESALDEIPGIGKKTKERILAHFGSFARLRRASLEDLQNAPGIGPKTAQLIKDTLEAS</sequence>
<dbReference type="SMART" id="SM00278">
    <property type="entry name" value="HhH1"/>
    <property type="match status" value="2"/>
</dbReference>
<dbReference type="Pfam" id="PF02151">
    <property type="entry name" value="UVR"/>
    <property type="match status" value="1"/>
</dbReference>
<evidence type="ECO:0000259" key="7">
    <source>
        <dbReference type="PROSITE" id="PS50151"/>
    </source>
</evidence>
<dbReference type="SUPFAM" id="SSF82771">
    <property type="entry name" value="GIY-YIG endonuclease"/>
    <property type="match status" value="1"/>
</dbReference>
<dbReference type="PANTHER" id="PTHR30562:SF1">
    <property type="entry name" value="UVRABC SYSTEM PROTEIN C"/>
    <property type="match status" value="1"/>
</dbReference>
<dbReference type="InterPro" id="IPR010994">
    <property type="entry name" value="RuvA_2-like"/>
</dbReference>
<evidence type="ECO:0000256" key="4">
    <source>
        <dbReference type="ARBA" id="ARBA00022881"/>
    </source>
</evidence>
<dbReference type="SUPFAM" id="SSF46600">
    <property type="entry name" value="C-terminal UvrC-binding domain of UvrB"/>
    <property type="match status" value="1"/>
</dbReference>
<dbReference type="InterPro" id="IPR047296">
    <property type="entry name" value="GIY-YIG_UvrC_Cho"/>
</dbReference>
<dbReference type="CDD" id="cd10434">
    <property type="entry name" value="GIY-YIG_UvrC_Cho"/>
    <property type="match status" value="1"/>
</dbReference>
<dbReference type="SUPFAM" id="SSF47781">
    <property type="entry name" value="RuvA domain 2-like"/>
    <property type="match status" value="1"/>
</dbReference>
<dbReference type="FunFam" id="3.40.1440.10:FF:000001">
    <property type="entry name" value="UvrABC system protein C"/>
    <property type="match status" value="1"/>
</dbReference>
<evidence type="ECO:0000313" key="11">
    <source>
        <dbReference type="Proteomes" id="UP000464954"/>
    </source>
</evidence>
<dbReference type="PANTHER" id="PTHR30562">
    <property type="entry name" value="UVRC/OXIDOREDUCTASE"/>
    <property type="match status" value="1"/>
</dbReference>
<keyword evidence="2" id="KW-0227">DNA damage</keyword>
<keyword evidence="3" id="KW-0228">DNA excision</keyword>